<protein>
    <recommendedName>
        <fullName evidence="4">Apolipoprotein M</fullName>
    </recommendedName>
</protein>
<keyword evidence="10" id="KW-1015">Disulfide bond</keyword>
<sequence length="186" mass="20689">MAVDSSVWACLAYLAGLALQALWPCRGPQQMSAGSLNTAEYFGTWYFIAAAGENSSDLQTFTLMDNAIFSLQGAELPQRLLLQGVFRVGEYCGNKTWIYYIHPGRDDLEQEGRPERTVNIYRLDCRDCILLQESSPGSNRVMLYGRSASPGAQQVQDFQRAAACMGLTHFLRLPQQAEYCTLESAP</sequence>
<accession>A0A8J7NS24</accession>
<dbReference type="GO" id="GO:0033344">
    <property type="term" value="P:cholesterol efflux"/>
    <property type="evidence" value="ECO:0007669"/>
    <property type="project" value="TreeGrafter"/>
</dbReference>
<feature type="non-terminal residue" evidence="13">
    <location>
        <position position="186"/>
    </location>
</feature>
<dbReference type="EMBL" id="JAAWVO010032878">
    <property type="protein sequence ID" value="MBN3316974.1"/>
    <property type="molecule type" value="Genomic_DNA"/>
</dbReference>
<keyword evidence="6" id="KW-0964">Secreted</keyword>
<evidence type="ECO:0000256" key="7">
    <source>
        <dbReference type="ARBA" id="ARBA00022729"/>
    </source>
</evidence>
<evidence type="ECO:0000256" key="12">
    <source>
        <dbReference type="SAM" id="SignalP"/>
    </source>
</evidence>
<keyword evidence="7 12" id="KW-0732">Signal</keyword>
<keyword evidence="9" id="KW-0445">Lipid transport</keyword>
<dbReference type="GO" id="GO:0005543">
    <property type="term" value="F:phospholipid binding"/>
    <property type="evidence" value="ECO:0007669"/>
    <property type="project" value="TreeGrafter"/>
</dbReference>
<comment type="subcellular location">
    <subcellularLocation>
        <location evidence="1">Secreted</location>
    </subcellularLocation>
</comment>
<keyword evidence="5" id="KW-0813">Transport</keyword>
<dbReference type="InterPro" id="IPR022734">
    <property type="entry name" value="ApoM"/>
</dbReference>
<comment type="function">
    <text evidence="11">Probably involved in lipid transport. Can bind sphingosine-1-phosphate, myristic acid, palmitic acid and stearic acid, retinol, all-trans-retinoic acid and 9-cis-retinoic acid.</text>
</comment>
<evidence type="ECO:0000256" key="8">
    <source>
        <dbReference type="ARBA" id="ARBA00022850"/>
    </source>
</evidence>
<dbReference type="GO" id="GO:0034375">
    <property type="term" value="P:high-density lipoprotein particle remodeling"/>
    <property type="evidence" value="ECO:0007669"/>
    <property type="project" value="TreeGrafter"/>
</dbReference>
<dbReference type="GO" id="GO:0034384">
    <property type="term" value="P:high-density lipoprotein particle clearance"/>
    <property type="evidence" value="ECO:0007669"/>
    <property type="project" value="TreeGrafter"/>
</dbReference>
<dbReference type="Pfam" id="PF11032">
    <property type="entry name" value="ApoM"/>
    <property type="match status" value="1"/>
</dbReference>
<evidence type="ECO:0000256" key="3">
    <source>
        <dbReference type="ARBA" id="ARBA00011559"/>
    </source>
</evidence>
<dbReference type="SUPFAM" id="SSF50814">
    <property type="entry name" value="Lipocalins"/>
    <property type="match status" value="1"/>
</dbReference>
<organism evidence="13 14">
    <name type="scientific">Atractosteus spatula</name>
    <name type="common">Alligator gar</name>
    <name type="synonym">Lepisosteus spatula</name>
    <dbReference type="NCBI Taxonomy" id="7917"/>
    <lineage>
        <taxon>Eukaryota</taxon>
        <taxon>Metazoa</taxon>
        <taxon>Chordata</taxon>
        <taxon>Craniata</taxon>
        <taxon>Vertebrata</taxon>
        <taxon>Euteleostomi</taxon>
        <taxon>Actinopterygii</taxon>
        <taxon>Neopterygii</taxon>
        <taxon>Holostei</taxon>
        <taxon>Semionotiformes</taxon>
        <taxon>Lepisosteidae</taxon>
        <taxon>Atractosteus</taxon>
    </lineage>
</organism>
<dbReference type="GO" id="GO:0034380">
    <property type="term" value="P:high-density lipoprotein particle assembly"/>
    <property type="evidence" value="ECO:0007669"/>
    <property type="project" value="TreeGrafter"/>
</dbReference>
<evidence type="ECO:0000256" key="6">
    <source>
        <dbReference type="ARBA" id="ARBA00022525"/>
    </source>
</evidence>
<keyword evidence="14" id="KW-1185">Reference proteome</keyword>
<feature type="signal peptide" evidence="12">
    <location>
        <begin position="1"/>
        <end position="20"/>
    </location>
</feature>
<comment type="similarity">
    <text evidence="2">Belongs to the calycin superfamily. Lipocalin family. Highly divergent.</text>
</comment>
<reference evidence="13" key="1">
    <citation type="journal article" date="2021" name="Cell">
        <title>Tracing the genetic footprints of vertebrate landing in non-teleost ray-finned fishes.</title>
        <authorList>
            <person name="Bi X."/>
            <person name="Wang K."/>
            <person name="Yang L."/>
            <person name="Pan H."/>
            <person name="Jiang H."/>
            <person name="Wei Q."/>
            <person name="Fang M."/>
            <person name="Yu H."/>
            <person name="Zhu C."/>
            <person name="Cai Y."/>
            <person name="He Y."/>
            <person name="Gan X."/>
            <person name="Zeng H."/>
            <person name="Yu D."/>
            <person name="Zhu Y."/>
            <person name="Jiang H."/>
            <person name="Qiu Q."/>
            <person name="Yang H."/>
            <person name="Zhang Y.E."/>
            <person name="Wang W."/>
            <person name="Zhu M."/>
            <person name="He S."/>
            <person name="Zhang G."/>
        </authorList>
    </citation>
    <scope>NUCLEOTIDE SEQUENCE</scope>
    <source>
        <strain evidence="13">Allg_001</strain>
    </source>
</reference>
<evidence type="ECO:0000256" key="11">
    <source>
        <dbReference type="ARBA" id="ARBA00025553"/>
    </source>
</evidence>
<keyword evidence="8" id="KW-0345">HDL</keyword>
<gene>
    <name evidence="13" type="primary">Apom</name>
    <name evidence="13" type="ORF">GTO95_0003731</name>
</gene>
<dbReference type="Proteomes" id="UP000736164">
    <property type="component" value="Unassembled WGS sequence"/>
</dbReference>
<proteinExistence type="inferred from homology"/>
<evidence type="ECO:0000313" key="14">
    <source>
        <dbReference type="Proteomes" id="UP000736164"/>
    </source>
</evidence>
<dbReference type="AlphaFoldDB" id="A0A8J7NS24"/>
<dbReference type="GO" id="GO:0034361">
    <property type="term" value="C:very-low-density lipoprotein particle"/>
    <property type="evidence" value="ECO:0007669"/>
    <property type="project" value="TreeGrafter"/>
</dbReference>
<evidence type="ECO:0000256" key="10">
    <source>
        <dbReference type="ARBA" id="ARBA00023157"/>
    </source>
</evidence>
<evidence type="ECO:0000256" key="1">
    <source>
        <dbReference type="ARBA" id="ARBA00004613"/>
    </source>
</evidence>
<dbReference type="GO" id="GO:0005319">
    <property type="term" value="F:lipid transporter activity"/>
    <property type="evidence" value="ECO:0007669"/>
    <property type="project" value="TreeGrafter"/>
</dbReference>
<comment type="caution">
    <text evidence="13">The sequence shown here is derived from an EMBL/GenBank/DDBJ whole genome shotgun (WGS) entry which is preliminary data.</text>
</comment>
<feature type="chain" id="PRO_5035228132" description="Apolipoprotein M" evidence="12">
    <location>
        <begin position="21"/>
        <end position="186"/>
    </location>
</feature>
<dbReference type="GO" id="GO:0034362">
    <property type="term" value="C:low-density lipoprotein particle"/>
    <property type="evidence" value="ECO:0007669"/>
    <property type="project" value="TreeGrafter"/>
</dbReference>
<feature type="non-terminal residue" evidence="13">
    <location>
        <position position="1"/>
    </location>
</feature>
<dbReference type="PANTHER" id="PTHR32028">
    <property type="entry name" value="APOLIPOPROTEIN M"/>
    <property type="match status" value="1"/>
</dbReference>
<evidence type="ECO:0000256" key="4">
    <source>
        <dbReference type="ARBA" id="ARBA00019937"/>
    </source>
</evidence>
<comment type="subunit">
    <text evidence="3">Interacts with LRP2; LRP2 mediates APOM renal uptake and subsequent lysosomal degradation.</text>
</comment>
<name>A0A8J7NS24_ATRSP</name>
<dbReference type="PANTHER" id="PTHR32028:SF1">
    <property type="entry name" value="APOLIPOPROTEIN M"/>
    <property type="match status" value="1"/>
</dbReference>
<evidence type="ECO:0000256" key="9">
    <source>
        <dbReference type="ARBA" id="ARBA00023055"/>
    </source>
</evidence>
<dbReference type="GO" id="GO:0034364">
    <property type="term" value="C:high-density lipoprotein particle"/>
    <property type="evidence" value="ECO:0007669"/>
    <property type="project" value="UniProtKB-KW"/>
</dbReference>
<dbReference type="Gene3D" id="2.40.128.20">
    <property type="match status" value="1"/>
</dbReference>
<evidence type="ECO:0000256" key="5">
    <source>
        <dbReference type="ARBA" id="ARBA00022448"/>
    </source>
</evidence>
<dbReference type="InterPro" id="IPR012674">
    <property type="entry name" value="Calycin"/>
</dbReference>
<evidence type="ECO:0000313" key="13">
    <source>
        <dbReference type="EMBL" id="MBN3316974.1"/>
    </source>
</evidence>
<evidence type="ECO:0000256" key="2">
    <source>
        <dbReference type="ARBA" id="ARBA00007071"/>
    </source>
</evidence>